<sequence length="334" mass="37201">MNAIDHPLGVFQGKSNAEYHGGPGISKSGLDVVSKSPAHYKQSRADGYTAPTPSQRLGTLAHSFILENDTFWDHYALPFEAPEGALDTVAQIKDQLKELGEKVAASAKKADLIEQLRAVDPEAVFLDDAKAAYADEVGDREIITAKELEDLEGMRASIMRHPKASKLLEAGSGVAELSCYWRDEETGALCRCRPDFWRHDGIIVDLKTSRDACYDGFQKSISGWRYDTQDPYYLDGATAAVTQGENPLKMPAPRAFIFVAIEPFAPYACSVFVLDPESREIGRSGYRKALNRYAECLRTGEWPAYSDKIETISLPEWRLRQEAYEQDEQGVYSE</sequence>
<dbReference type="Proteomes" id="UP000190787">
    <property type="component" value="Unassembled WGS sequence"/>
</dbReference>
<dbReference type="Pfam" id="PF12684">
    <property type="entry name" value="DUF3799"/>
    <property type="match status" value="1"/>
</dbReference>
<protein>
    <recommendedName>
        <fullName evidence="1">Putative exodeoxyribonuclease 8 PDDEXK-like domain-containing protein</fullName>
    </recommendedName>
</protein>
<dbReference type="EMBL" id="MPZV01000006">
    <property type="protein sequence ID" value="OOY22468.1"/>
    <property type="molecule type" value="Genomic_DNA"/>
</dbReference>
<keyword evidence="3" id="KW-1185">Reference proteome</keyword>
<comment type="caution">
    <text evidence="2">The sequence shown here is derived from an EMBL/GenBank/DDBJ whole genome shotgun (WGS) entry which is preliminary data.</text>
</comment>
<accession>A0ABX3MRZ5</accession>
<feature type="domain" description="Putative exodeoxyribonuclease 8 PDDEXK-like" evidence="1">
    <location>
        <begin position="26"/>
        <end position="313"/>
    </location>
</feature>
<dbReference type="Gene3D" id="1.10.720.30">
    <property type="entry name" value="SAP domain"/>
    <property type="match status" value="1"/>
</dbReference>
<evidence type="ECO:0000313" key="3">
    <source>
        <dbReference type="Proteomes" id="UP000190787"/>
    </source>
</evidence>
<dbReference type="InterPro" id="IPR036361">
    <property type="entry name" value="SAP_dom_sf"/>
</dbReference>
<reference evidence="2 3" key="1">
    <citation type="submission" date="2016-11" db="EMBL/GenBank/DDBJ databases">
        <title>A multilocus sequence analysis scheme for characterization of bacteria in the genus Thioclava.</title>
        <authorList>
            <person name="Liu Y."/>
            <person name="Shao Z."/>
        </authorList>
    </citation>
    <scope>NUCLEOTIDE SEQUENCE [LARGE SCALE GENOMIC DNA]</scope>
    <source>
        <strain evidence="2 3">TAW-CT134</strain>
    </source>
</reference>
<evidence type="ECO:0000259" key="1">
    <source>
        <dbReference type="Pfam" id="PF12684"/>
    </source>
</evidence>
<gene>
    <name evidence="2" type="ORF">BMI91_19495</name>
</gene>
<organism evidence="2 3">
    <name type="scientific">Thioclava sediminum</name>
    <dbReference type="NCBI Taxonomy" id="1915319"/>
    <lineage>
        <taxon>Bacteria</taxon>
        <taxon>Pseudomonadati</taxon>
        <taxon>Pseudomonadota</taxon>
        <taxon>Alphaproteobacteria</taxon>
        <taxon>Rhodobacterales</taxon>
        <taxon>Paracoccaceae</taxon>
        <taxon>Thioclava</taxon>
    </lineage>
</organism>
<dbReference type="InterPro" id="IPR024432">
    <property type="entry name" value="Put_RecE_PDDEXK-like_dom"/>
</dbReference>
<evidence type="ECO:0000313" key="2">
    <source>
        <dbReference type="EMBL" id="OOY22468.1"/>
    </source>
</evidence>
<dbReference type="RefSeq" id="WP_078606324.1">
    <property type="nucleotide sequence ID" value="NZ_MPZV01000006.1"/>
</dbReference>
<dbReference type="Gene3D" id="3.90.320.10">
    <property type="match status" value="1"/>
</dbReference>
<dbReference type="InterPro" id="IPR011604">
    <property type="entry name" value="PDDEXK-like_dom_sf"/>
</dbReference>
<proteinExistence type="predicted"/>
<name>A0ABX3MRZ5_9RHOB</name>